<reference evidence="1 2" key="1">
    <citation type="submission" date="2019-12" db="EMBL/GenBank/DDBJ databases">
        <title>Genomic-based taxomic classification of the family Erythrobacteraceae.</title>
        <authorList>
            <person name="Xu L."/>
        </authorList>
    </citation>
    <scope>NUCLEOTIDE SEQUENCE [LARGE SCALE GENOMIC DNA]</scope>
    <source>
        <strain evidence="1 2">M0322</strain>
    </source>
</reference>
<dbReference type="AlphaFoldDB" id="A0A844YYC2"/>
<keyword evidence="2" id="KW-1185">Reference proteome</keyword>
<dbReference type="EMBL" id="WTYV01000001">
    <property type="protein sequence ID" value="MXO70733.1"/>
    <property type="molecule type" value="Genomic_DNA"/>
</dbReference>
<organism evidence="1 2">
    <name type="scientific">Alteraurantiacibacter buctensis</name>
    <dbReference type="NCBI Taxonomy" id="1503981"/>
    <lineage>
        <taxon>Bacteria</taxon>
        <taxon>Pseudomonadati</taxon>
        <taxon>Pseudomonadota</taxon>
        <taxon>Alphaproteobacteria</taxon>
        <taxon>Sphingomonadales</taxon>
        <taxon>Erythrobacteraceae</taxon>
        <taxon>Alteraurantiacibacter</taxon>
    </lineage>
</organism>
<evidence type="ECO:0000313" key="1">
    <source>
        <dbReference type="EMBL" id="MXO70733.1"/>
    </source>
</evidence>
<proteinExistence type="predicted"/>
<evidence type="ECO:0000313" key="2">
    <source>
        <dbReference type="Proteomes" id="UP000466966"/>
    </source>
</evidence>
<dbReference type="Proteomes" id="UP000466966">
    <property type="component" value="Unassembled WGS sequence"/>
</dbReference>
<accession>A0A844YYC2</accession>
<sequence length="91" mass="9893">MATAFQVPSQLEITAQCDCAGEQVALAITALRTDGCEVEATGPWHGDCDFLRLVIDGRITINGRLQWRRGNRAGIGFFGQIHPVVVNQLTP</sequence>
<name>A0A844YYC2_9SPHN</name>
<comment type="caution">
    <text evidence="1">The sequence shown here is derived from an EMBL/GenBank/DDBJ whole genome shotgun (WGS) entry which is preliminary data.</text>
</comment>
<dbReference type="RefSeq" id="WP_160770611.1">
    <property type="nucleotide sequence ID" value="NZ_WTYV01000001.1"/>
</dbReference>
<protein>
    <recommendedName>
        <fullName evidence="3">PilZ domain-containing protein</fullName>
    </recommendedName>
</protein>
<dbReference type="OrthoDB" id="7508603at2"/>
<evidence type="ECO:0008006" key="3">
    <source>
        <dbReference type="Google" id="ProtNLM"/>
    </source>
</evidence>
<gene>
    <name evidence="1" type="ORF">GRI99_03685</name>
</gene>